<feature type="transmembrane region" description="Helical" evidence="2">
    <location>
        <begin position="59"/>
        <end position="76"/>
    </location>
</feature>
<dbReference type="SUPFAM" id="SSF53300">
    <property type="entry name" value="vWA-like"/>
    <property type="match status" value="1"/>
</dbReference>
<evidence type="ECO:0000256" key="1">
    <source>
        <dbReference type="SAM" id="MobiDB-lite"/>
    </source>
</evidence>
<dbReference type="NCBIfam" id="TIGR02226">
    <property type="entry name" value="two_anch"/>
    <property type="match status" value="1"/>
</dbReference>
<dbReference type="PANTHER" id="PTHR37464:SF1">
    <property type="entry name" value="BLL2463 PROTEIN"/>
    <property type="match status" value="1"/>
</dbReference>
<evidence type="ECO:0000313" key="5">
    <source>
        <dbReference type="Proteomes" id="UP000320048"/>
    </source>
</evidence>
<sequence length="598" mass="62565">MSLGAPAALWGLLAIPFLVLLYLLRVRRREHPVSSILLWQRSAPTLAAYRPARRIERSLLLLLQILAAAAVVVALARPTAIVRGVEGGDLILVLDLSLSMRARDVAPTRFDRARDEALDLISHLRPGRRAGIVAAGPTPQVVLPLTGDHATLVAALRALEPWDAAGDLGGAVLAAGELPLSRGGRIVVWTDAAREGLPAVPHATYRIVGTSADNVAITAFRIARDPGGAEALLRLDNFDDRARRVPLDVSHDRVTVYRDTVDVPGGGSRTVVFPVAGTGEFRARITTHDAVPEDDVASAVLDPAPLPAVLLVGEGNPYLERLLRVLPVARAAATRSLDPAAWGSYGVVILDRVAPGPVPPGNYLLIASVPPNLPVSAAGEVRGPEFRTWDRTDPVLQFVDLSSVRVSRALALTADGGRVLAGGDAPLLWAFEGGGTRALLLAFALQDSDLPERVAFPVLLANSLAWLGGGPIEIGAGERLEIPAGAASAAELVDPAGRRGTVRAIDGAFLLPALTRAGVYHLRTEAGARAITVRPAARPAGRIKPGVAPAPSGAGGQGPEARGPLLSQVPLWPWCVLGAVAAVATEWAIATRRRGGDA</sequence>
<dbReference type="Pfam" id="PF13519">
    <property type="entry name" value="VWA_2"/>
    <property type="match status" value="1"/>
</dbReference>
<protein>
    <submittedName>
        <fullName evidence="4">VWA domain-containing protein</fullName>
    </submittedName>
</protein>
<dbReference type="Gene3D" id="3.40.50.410">
    <property type="entry name" value="von Willebrand factor, type A domain"/>
    <property type="match status" value="1"/>
</dbReference>
<gene>
    <name evidence="4" type="ORF">E6H04_05080</name>
</gene>
<dbReference type="InterPro" id="IPR011933">
    <property type="entry name" value="Double_TM_dom"/>
</dbReference>
<name>A0A537JFD7_9BACT</name>
<evidence type="ECO:0000259" key="3">
    <source>
        <dbReference type="SMART" id="SM00327"/>
    </source>
</evidence>
<keyword evidence="2" id="KW-1133">Transmembrane helix</keyword>
<dbReference type="InterPro" id="IPR036465">
    <property type="entry name" value="vWFA_dom_sf"/>
</dbReference>
<keyword evidence="2" id="KW-0472">Membrane</keyword>
<keyword evidence="2" id="KW-0812">Transmembrane</keyword>
<dbReference type="AlphaFoldDB" id="A0A537JFD7"/>
<dbReference type="PANTHER" id="PTHR37464">
    <property type="entry name" value="BLL2463 PROTEIN"/>
    <property type="match status" value="1"/>
</dbReference>
<accession>A0A537JFD7</accession>
<comment type="caution">
    <text evidence="4">The sequence shown here is derived from an EMBL/GenBank/DDBJ whole genome shotgun (WGS) entry which is preliminary data.</text>
</comment>
<evidence type="ECO:0000256" key="2">
    <source>
        <dbReference type="SAM" id="Phobius"/>
    </source>
</evidence>
<dbReference type="InterPro" id="IPR002035">
    <property type="entry name" value="VWF_A"/>
</dbReference>
<feature type="domain" description="VWFA" evidence="3">
    <location>
        <begin position="87"/>
        <end position="265"/>
    </location>
</feature>
<organism evidence="4 5">
    <name type="scientific">Candidatus Segetimicrobium genomatis</name>
    <dbReference type="NCBI Taxonomy" id="2569760"/>
    <lineage>
        <taxon>Bacteria</taxon>
        <taxon>Bacillati</taxon>
        <taxon>Candidatus Sysuimicrobiota</taxon>
        <taxon>Candidatus Sysuimicrobiia</taxon>
        <taxon>Candidatus Sysuimicrobiales</taxon>
        <taxon>Candidatus Segetimicrobiaceae</taxon>
        <taxon>Candidatus Segetimicrobium</taxon>
    </lineage>
</organism>
<proteinExistence type="predicted"/>
<dbReference type="EMBL" id="VBAO01000135">
    <property type="protein sequence ID" value="TMI82249.1"/>
    <property type="molecule type" value="Genomic_DNA"/>
</dbReference>
<dbReference type="Pfam" id="PF07584">
    <property type="entry name" value="BatA"/>
    <property type="match status" value="1"/>
</dbReference>
<dbReference type="InterPro" id="IPR024163">
    <property type="entry name" value="Aerotolerance_reg_N"/>
</dbReference>
<reference evidence="4 5" key="1">
    <citation type="journal article" date="2019" name="Nat. Microbiol.">
        <title>Mediterranean grassland soil C-N compound turnover is dependent on rainfall and depth, and is mediated by genomically divergent microorganisms.</title>
        <authorList>
            <person name="Diamond S."/>
            <person name="Andeer P.F."/>
            <person name="Li Z."/>
            <person name="Crits-Christoph A."/>
            <person name="Burstein D."/>
            <person name="Anantharaman K."/>
            <person name="Lane K.R."/>
            <person name="Thomas B.C."/>
            <person name="Pan C."/>
            <person name="Northen T.R."/>
            <person name="Banfield J.F."/>
        </authorList>
    </citation>
    <scope>NUCLEOTIDE SEQUENCE [LARGE SCALE GENOMIC DNA]</scope>
    <source>
        <strain evidence="4">NP_7</strain>
    </source>
</reference>
<feature type="transmembrane region" description="Helical" evidence="2">
    <location>
        <begin position="6"/>
        <end position="24"/>
    </location>
</feature>
<dbReference type="SMART" id="SM00327">
    <property type="entry name" value="VWA"/>
    <property type="match status" value="1"/>
</dbReference>
<evidence type="ECO:0000313" key="4">
    <source>
        <dbReference type="EMBL" id="TMI82249.1"/>
    </source>
</evidence>
<dbReference type="Proteomes" id="UP000320048">
    <property type="component" value="Unassembled WGS sequence"/>
</dbReference>
<feature type="region of interest" description="Disordered" evidence="1">
    <location>
        <begin position="542"/>
        <end position="561"/>
    </location>
</feature>